<protein>
    <recommendedName>
        <fullName evidence="9">Beta-phosphoglucomutase</fullName>
        <ecNumber evidence="8">5.4.2.6</ecNumber>
    </recommendedName>
</protein>
<proteinExistence type="inferred from homology"/>
<dbReference type="NCBIfam" id="TIGR01549">
    <property type="entry name" value="HAD-SF-IA-v1"/>
    <property type="match status" value="1"/>
</dbReference>
<keyword evidence="6" id="KW-0119">Carbohydrate metabolism</keyword>
<feature type="binding site" evidence="11">
    <location>
        <begin position="44"/>
        <end position="49"/>
    </location>
    <ligand>
        <name>substrate</name>
    </ligand>
</feature>
<keyword evidence="5 14" id="KW-0413">Isomerase</keyword>
<comment type="similarity">
    <text evidence="1">Belongs to the HAD-like hydrolase superfamily. CbbY/CbbZ/Gph/YieH family.</text>
</comment>
<organism evidence="14 15">
    <name type="scientific">Candidatus Faecousia excrementigallinarum</name>
    <dbReference type="NCBI Taxonomy" id="2840806"/>
    <lineage>
        <taxon>Bacteria</taxon>
        <taxon>Bacillati</taxon>
        <taxon>Bacillota</taxon>
        <taxon>Clostridia</taxon>
        <taxon>Eubacteriales</taxon>
        <taxon>Oscillospiraceae</taxon>
        <taxon>Faecousia</taxon>
    </lineage>
</organism>
<dbReference type="Gene3D" id="3.40.50.1000">
    <property type="entry name" value="HAD superfamily/HAD-like"/>
    <property type="match status" value="1"/>
</dbReference>
<feature type="binding site" evidence="11">
    <location>
        <position position="146"/>
    </location>
    <ligand>
        <name>substrate</name>
    </ligand>
</feature>
<dbReference type="InterPro" id="IPR023214">
    <property type="entry name" value="HAD_sf"/>
</dbReference>
<dbReference type="Proteomes" id="UP000886796">
    <property type="component" value="Unassembled WGS sequence"/>
</dbReference>
<dbReference type="AlphaFoldDB" id="A0A9D0Z206"/>
<comment type="cofactor">
    <cofactor evidence="12">
        <name>Mg(2+)</name>
        <dbReference type="ChEBI" id="CHEBI:18420"/>
    </cofactor>
    <text evidence="12">Binds 2 magnesium ions per subunit.</text>
</comment>
<feature type="active site" description="Proton donor/acceptor" evidence="10">
    <location>
        <position position="11"/>
    </location>
</feature>
<accession>A0A9D0Z206</accession>
<dbReference type="SFLD" id="SFLDG01129">
    <property type="entry name" value="C1.5:_HAD__Beta-PGM__Phosphata"/>
    <property type="match status" value="1"/>
</dbReference>
<evidence type="ECO:0000313" key="14">
    <source>
        <dbReference type="EMBL" id="HIQ67826.1"/>
    </source>
</evidence>
<dbReference type="GO" id="GO:0000287">
    <property type="term" value="F:magnesium ion binding"/>
    <property type="evidence" value="ECO:0007669"/>
    <property type="project" value="InterPro"/>
</dbReference>
<dbReference type="PANTHER" id="PTHR46193">
    <property type="entry name" value="6-PHOSPHOGLUCONATE PHOSPHATASE"/>
    <property type="match status" value="1"/>
</dbReference>
<evidence type="ECO:0000256" key="9">
    <source>
        <dbReference type="ARBA" id="ARBA00044991"/>
    </source>
</evidence>
<dbReference type="SFLD" id="SFLDG01135">
    <property type="entry name" value="C1.5.6:_HAD__Beta-PGM__Phospha"/>
    <property type="match status" value="1"/>
</dbReference>
<dbReference type="PANTHER" id="PTHR46193:SF18">
    <property type="entry name" value="HEXITOL PHOSPHATASE B"/>
    <property type="match status" value="1"/>
</dbReference>
<name>A0A9D0Z206_9FIRM</name>
<feature type="binding site" evidence="12">
    <location>
        <position position="170"/>
    </location>
    <ligand>
        <name>Mg(2+)</name>
        <dbReference type="ChEBI" id="CHEBI:18420"/>
    </ligand>
</feature>
<dbReference type="InterPro" id="IPR010972">
    <property type="entry name" value="Beta-PGM"/>
</dbReference>
<keyword evidence="2" id="KW-0597">Phosphoprotein</keyword>
<dbReference type="EMBL" id="DVFK01000068">
    <property type="protein sequence ID" value="HIQ67826.1"/>
    <property type="molecule type" value="Genomic_DNA"/>
</dbReference>
<dbReference type="Gene3D" id="1.10.150.240">
    <property type="entry name" value="Putative phosphatase, domain 2"/>
    <property type="match status" value="1"/>
</dbReference>
<evidence type="ECO:0000256" key="4">
    <source>
        <dbReference type="ARBA" id="ARBA00022842"/>
    </source>
</evidence>
<feature type="site" description="Important for catalytic activity and assists the phosphoryl transfer reaction to Asp8 by balancing charge and orienting the reacting groups" evidence="13">
    <location>
        <position position="146"/>
    </location>
</feature>
<dbReference type="InterPro" id="IPR036412">
    <property type="entry name" value="HAD-like_sf"/>
</dbReference>
<evidence type="ECO:0000256" key="13">
    <source>
        <dbReference type="PIRSR" id="PIRSR610972-4"/>
    </source>
</evidence>
<evidence type="ECO:0000256" key="2">
    <source>
        <dbReference type="ARBA" id="ARBA00022553"/>
    </source>
</evidence>
<comment type="catalytic activity">
    <reaction evidence="7">
        <text>beta-D-glucose 1-phosphate = beta-D-glucose 6-phosphate</text>
        <dbReference type="Rhea" id="RHEA:20113"/>
        <dbReference type="ChEBI" id="CHEBI:57684"/>
        <dbReference type="ChEBI" id="CHEBI:58247"/>
        <dbReference type="EC" id="5.4.2.6"/>
    </reaction>
</comment>
<evidence type="ECO:0000256" key="6">
    <source>
        <dbReference type="ARBA" id="ARBA00023277"/>
    </source>
</evidence>
<keyword evidence="3 12" id="KW-0479">Metal-binding</keyword>
<dbReference type="GO" id="GO:0008801">
    <property type="term" value="F:beta-phosphoglucomutase activity"/>
    <property type="evidence" value="ECO:0007669"/>
    <property type="project" value="UniProtKB-EC"/>
</dbReference>
<sequence length="214" mass="23417">MKYQGVIFDLDGVICHTDEYHYQAWKVLADKLDTYFDREINNRLRGVSRMDSLEIVLERYTGEPLSQERKVELATEKNEIYRQLLAQMSPKDLSAEVADTLNKLREMGLKLAIGSSSKNAPFILERIGLGSFFDAISDGNNITKSKPDPEVFLKAAEFLGLKPETCLVVEDAEAGVDAAIAGGMDAAAIGDAVGCGKGTYNLATFSDLLEAVKG</sequence>
<feature type="binding site" evidence="11">
    <location>
        <begin position="9"/>
        <end position="11"/>
    </location>
    <ligand>
        <name>substrate</name>
    </ligand>
</feature>
<evidence type="ECO:0000256" key="5">
    <source>
        <dbReference type="ARBA" id="ARBA00023235"/>
    </source>
</evidence>
<evidence type="ECO:0000256" key="11">
    <source>
        <dbReference type="PIRSR" id="PIRSR610972-2"/>
    </source>
</evidence>
<keyword evidence="4 12" id="KW-0460">Magnesium</keyword>
<feature type="site" description="Important for catalytic activity and assists the phosphoryl transfer reaction to Asp8 by balancing charge and orienting the reacting groups" evidence="13">
    <location>
        <position position="115"/>
    </location>
</feature>
<dbReference type="NCBIfam" id="TIGR02009">
    <property type="entry name" value="PGMB-YQAB-SF"/>
    <property type="match status" value="1"/>
</dbReference>
<dbReference type="NCBIfam" id="TIGR01990">
    <property type="entry name" value="bPGM"/>
    <property type="match status" value="1"/>
</dbReference>
<dbReference type="PRINTS" id="PR00413">
    <property type="entry name" value="HADHALOGNASE"/>
</dbReference>
<feature type="binding site" evidence="12">
    <location>
        <position position="11"/>
    </location>
    <ligand>
        <name>Mg(2+)</name>
        <dbReference type="ChEBI" id="CHEBI:18420"/>
    </ligand>
</feature>
<feature type="binding site" evidence="11">
    <location>
        <position position="52"/>
    </location>
    <ligand>
        <name>substrate</name>
    </ligand>
</feature>
<dbReference type="GO" id="GO:0005975">
    <property type="term" value="P:carbohydrate metabolic process"/>
    <property type="evidence" value="ECO:0007669"/>
    <property type="project" value="InterPro"/>
</dbReference>
<reference evidence="14" key="1">
    <citation type="submission" date="2020-10" db="EMBL/GenBank/DDBJ databases">
        <authorList>
            <person name="Gilroy R."/>
        </authorList>
    </citation>
    <scope>NUCLEOTIDE SEQUENCE</scope>
    <source>
        <strain evidence="14">13361</strain>
    </source>
</reference>
<evidence type="ECO:0000256" key="3">
    <source>
        <dbReference type="ARBA" id="ARBA00022723"/>
    </source>
</evidence>
<feature type="binding site" evidence="12">
    <location>
        <position position="9"/>
    </location>
    <ligand>
        <name>Mg(2+)</name>
        <dbReference type="ChEBI" id="CHEBI:18420"/>
    </ligand>
</feature>
<comment type="caution">
    <text evidence="14">The sequence shown here is derived from an EMBL/GenBank/DDBJ whole genome shotgun (WGS) entry which is preliminary data.</text>
</comment>
<dbReference type="Pfam" id="PF00702">
    <property type="entry name" value="Hydrolase"/>
    <property type="match status" value="1"/>
</dbReference>
<feature type="binding site" evidence="12">
    <location>
        <position position="171"/>
    </location>
    <ligand>
        <name>Mg(2+)</name>
        <dbReference type="ChEBI" id="CHEBI:18420"/>
    </ligand>
</feature>
<feature type="binding site" evidence="11">
    <location>
        <position position="77"/>
    </location>
    <ligand>
        <name>substrate</name>
    </ligand>
</feature>
<dbReference type="InterPro" id="IPR051600">
    <property type="entry name" value="Beta-PGM-like"/>
</dbReference>
<evidence type="ECO:0000256" key="12">
    <source>
        <dbReference type="PIRSR" id="PIRSR610972-3"/>
    </source>
</evidence>
<reference evidence="14" key="2">
    <citation type="journal article" date="2021" name="PeerJ">
        <title>Extensive microbial diversity within the chicken gut microbiome revealed by metagenomics and culture.</title>
        <authorList>
            <person name="Gilroy R."/>
            <person name="Ravi A."/>
            <person name="Getino M."/>
            <person name="Pursley I."/>
            <person name="Horton D.L."/>
            <person name="Alikhan N.F."/>
            <person name="Baker D."/>
            <person name="Gharbi K."/>
            <person name="Hall N."/>
            <person name="Watson M."/>
            <person name="Adriaenssens E.M."/>
            <person name="Foster-Nyarko E."/>
            <person name="Jarju S."/>
            <person name="Secka A."/>
            <person name="Antonio M."/>
            <person name="Oren A."/>
            <person name="Chaudhuri R.R."/>
            <person name="La Ragione R."/>
            <person name="Hildebrand F."/>
            <person name="Pallen M.J."/>
        </authorList>
    </citation>
    <scope>NUCLEOTIDE SEQUENCE</scope>
    <source>
        <strain evidence="14">13361</strain>
    </source>
</reference>
<dbReference type="InterPro" id="IPR006439">
    <property type="entry name" value="HAD-SF_hydro_IA"/>
</dbReference>
<dbReference type="CDD" id="cd02598">
    <property type="entry name" value="HAD_BPGM"/>
    <property type="match status" value="1"/>
</dbReference>
<feature type="binding site" evidence="11">
    <location>
        <begin position="115"/>
        <end position="119"/>
    </location>
    <ligand>
        <name>substrate</name>
    </ligand>
</feature>
<evidence type="ECO:0000256" key="7">
    <source>
        <dbReference type="ARBA" id="ARBA00044926"/>
    </source>
</evidence>
<gene>
    <name evidence="14" type="primary">pgmB</name>
    <name evidence="14" type="ORF">IAB74_04885</name>
</gene>
<evidence type="ECO:0000256" key="1">
    <source>
        <dbReference type="ARBA" id="ARBA00006171"/>
    </source>
</evidence>
<feature type="active site" description="Nucleophile" evidence="10">
    <location>
        <position position="9"/>
    </location>
</feature>
<dbReference type="InterPro" id="IPR010976">
    <property type="entry name" value="B-phosphoglucomutase_hydrolase"/>
</dbReference>
<dbReference type="InterPro" id="IPR023198">
    <property type="entry name" value="PGP-like_dom2"/>
</dbReference>
<dbReference type="NCBIfam" id="TIGR01509">
    <property type="entry name" value="HAD-SF-IA-v3"/>
    <property type="match status" value="1"/>
</dbReference>
<dbReference type="SUPFAM" id="SSF56784">
    <property type="entry name" value="HAD-like"/>
    <property type="match status" value="1"/>
</dbReference>
<dbReference type="SFLD" id="SFLDS00003">
    <property type="entry name" value="Haloacid_Dehalogenase"/>
    <property type="match status" value="1"/>
</dbReference>
<evidence type="ECO:0000256" key="10">
    <source>
        <dbReference type="PIRSR" id="PIRSR610972-1"/>
    </source>
</evidence>
<dbReference type="EC" id="5.4.2.6" evidence="8"/>
<evidence type="ECO:0000313" key="15">
    <source>
        <dbReference type="Proteomes" id="UP000886796"/>
    </source>
</evidence>
<feature type="binding site" evidence="11">
    <location>
        <position position="25"/>
    </location>
    <ligand>
        <name>substrate</name>
    </ligand>
</feature>
<evidence type="ECO:0000256" key="8">
    <source>
        <dbReference type="ARBA" id="ARBA00044968"/>
    </source>
</evidence>